<reference evidence="2" key="1">
    <citation type="journal article" date="2018" name="BMC Genomics">
        <title>Genomic insights into host adaptation between the wheat stripe rust pathogen (Puccinia striiformis f. sp. tritici) and the barley stripe rust pathogen (Puccinia striiformis f. sp. hordei).</title>
        <authorList>
            <person name="Xia C."/>
            <person name="Wang M."/>
            <person name="Yin C."/>
            <person name="Cornejo O.E."/>
            <person name="Hulbert S.H."/>
            <person name="Chen X."/>
        </authorList>
    </citation>
    <scope>NUCLEOTIDE SEQUENCE [LARGE SCALE GENOMIC DNA]</scope>
    <source>
        <strain evidence="2">93-210</strain>
    </source>
</reference>
<protein>
    <submittedName>
        <fullName evidence="1">Uncharacterized protein</fullName>
    </submittedName>
</protein>
<sequence length="416" mass="47795">MTKYYWSTPLLLLQGAIIYSCLWRNVHGEDNFVNLLNQFAPIRQGPENLRMASVGISRDIRWTFPDKMIRTQPVRTRLVGNHISSKITNKQVIASDPIFGAERRRPHEDLVEHVLGGMGGFWDSMIGRLSIPAASTQRVREPSLLALKETPNQLQTVRARYTRHGMSSVFKKIIFISKSLMSGSTPNEIAQQDLIGWLQHSAKWVLENSSVFGGKTGGLEDVGKLIQKERPLRLPAASHLPVQRNRIDLKVVHDDTGNEKLRIFWESKAQELKVPKERAEHTVIFSELLFEILRHRLNARDVLSSEISPILSWFHKPLFGGAAQDFSNQLTNRFTMESTEIQRELLTYKSWPEMMNDEKKTPELEKVFVSTVEACDDLTKKLHESNWLNYKPEVILDKLEKFTQELEDEEIVISKT</sequence>
<proteinExistence type="predicted"/>
<evidence type="ECO:0000313" key="1">
    <source>
        <dbReference type="EMBL" id="KAI7961947.1"/>
    </source>
</evidence>
<gene>
    <name evidence="1" type="ORF">MJO28_000041</name>
</gene>
<evidence type="ECO:0000313" key="2">
    <source>
        <dbReference type="Proteomes" id="UP001060170"/>
    </source>
</evidence>
<accession>A0ACC0EX48</accession>
<dbReference type="Proteomes" id="UP001060170">
    <property type="component" value="Chromosome 1"/>
</dbReference>
<reference evidence="2" key="2">
    <citation type="journal article" date="2018" name="Mol. Plant Microbe Interact.">
        <title>Genome sequence resources for the wheat stripe rust pathogen (Puccinia striiformis f. sp. tritici) and the barley stripe rust pathogen (Puccinia striiformis f. sp. hordei).</title>
        <authorList>
            <person name="Xia C."/>
            <person name="Wang M."/>
            <person name="Yin C."/>
            <person name="Cornejo O.E."/>
            <person name="Hulbert S.H."/>
            <person name="Chen X."/>
        </authorList>
    </citation>
    <scope>NUCLEOTIDE SEQUENCE [LARGE SCALE GENOMIC DNA]</scope>
    <source>
        <strain evidence="2">93-210</strain>
    </source>
</reference>
<comment type="caution">
    <text evidence="1">The sequence shown here is derived from an EMBL/GenBank/DDBJ whole genome shotgun (WGS) entry which is preliminary data.</text>
</comment>
<name>A0ACC0EX48_9BASI</name>
<keyword evidence="2" id="KW-1185">Reference proteome</keyword>
<organism evidence="1 2">
    <name type="scientific">Puccinia striiformis f. sp. tritici</name>
    <dbReference type="NCBI Taxonomy" id="168172"/>
    <lineage>
        <taxon>Eukaryota</taxon>
        <taxon>Fungi</taxon>
        <taxon>Dikarya</taxon>
        <taxon>Basidiomycota</taxon>
        <taxon>Pucciniomycotina</taxon>
        <taxon>Pucciniomycetes</taxon>
        <taxon>Pucciniales</taxon>
        <taxon>Pucciniaceae</taxon>
        <taxon>Puccinia</taxon>
    </lineage>
</organism>
<dbReference type="EMBL" id="CM045865">
    <property type="protein sequence ID" value="KAI7961947.1"/>
    <property type="molecule type" value="Genomic_DNA"/>
</dbReference>
<reference evidence="1 2" key="3">
    <citation type="journal article" date="2022" name="Microbiol. Spectr.">
        <title>Folding features and dynamics of 3D genome architecture in plant fungal pathogens.</title>
        <authorList>
            <person name="Xia C."/>
        </authorList>
    </citation>
    <scope>NUCLEOTIDE SEQUENCE [LARGE SCALE GENOMIC DNA]</scope>
    <source>
        <strain evidence="1 2">93-210</strain>
    </source>
</reference>